<comment type="caution">
    <text evidence="4">The sequence shown here is derived from an EMBL/GenBank/DDBJ whole genome shotgun (WGS) entry which is preliminary data.</text>
</comment>
<dbReference type="GO" id="GO:0005874">
    <property type="term" value="C:microtubule"/>
    <property type="evidence" value="ECO:0007669"/>
    <property type="project" value="TreeGrafter"/>
</dbReference>
<feature type="compositionally biased region" description="Basic and acidic residues" evidence="2">
    <location>
        <begin position="1495"/>
        <end position="1504"/>
    </location>
</feature>
<dbReference type="EMBL" id="JBGBPQ010000016">
    <property type="protein sequence ID" value="KAL1508353.1"/>
    <property type="molecule type" value="Genomic_DNA"/>
</dbReference>
<dbReference type="InterPro" id="IPR036961">
    <property type="entry name" value="Kinesin_motor_dom_sf"/>
</dbReference>
<keyword evidence="1" id="KW-0067">ATP-binding</keyword>
<accession>A0AB34IZB6</accession>
<feature type="compositionally biased region" description="Low complexity" evidence="2">
    <location>
        <begin position="576"/>
        <end position="585"/>
    </location>
</feature>
<dbReference type="Pfam" id="PF00225">
    <property type="entry name" value="Kinesin"/>
    <property type="match status" value="1"/>
</dbReference>
<feature type="compositionally biased region" description="Low complexity" evidence="2">
    <location>
        <begin position="64"/>
        <end position="75"/>
    </location>
</feature>
<feature type="compositionally biased region" description="Basic and acidic residues" evidence="2">
    <location>
        <begin position="1414"/>
        <end position="1427"/>
    </location>
</feature>
<feature type="region of interest" description="Disordered" evidence="2">
    <location>
        <begin position="1485"/>
        <end position="1532"/>
    </location>
</feature>
<dbReference type="PANTHER" id="PTHR24115">
    <property type="entry name" value="KINESIN-RELATED"/>
    <property type="match status" value="1"/>
</dbReference>
<feature type="compositionally biased region" description="Low complexity" evidence="2">
    <location>
        <begin position="723"/>
        <end position="738"/>
    </location>
</feature>
<dbReference type="GO" id="GO:0005524">
    <property type="term" value="F:ATP binding"/>
    <property type="evidence" value="ECO:0007669"/>
    <property type="project" value="UniProtKB-UniRule"/>
</dbReference>
<keyword evidence="1" id="KW-0505">Motor protein</keyword>
<dbReference type="Proteomes" id="UP001515480">
    <property type="component" value="Unassembled WGS sequence"/>
</dbReference>
<name>A0AB34IZB6_PRYPA</name>
<dbReference type="InterPro" id="IPR027417">
    <property type="entry name" value="P-loop_NTPase"/>
</dbReference>
<proteinExistence type="inferred from homology"/>
<dbReference type="GO" id="GO:0007018">
    <property type="term" value="P:microtubule-based movement"/>
    <property type="evidence" value="ECO:0007669"/>
    <property type="project" value="InterPro"/>
</dbReference>
<feature type="compositionally biased region" description="Low complexity" evidence="2">
    <location>
        <begin position="1019"/>
        <end position="1028"/>
    </location>
</feature>
<evidence type="ECO:0000259" key="3">
    <source>
        <dbReference type="PROSITE" id="PS50067"/>
    </source>
</evidence>
<gene>
    <name evidence="4" type="ORF">AB1Y20_004463</name>
</gene>
<feature type="region of interest" description="Disordered" evidence="2">
    <location>
        <begin position="572"/>
        <end position="603"/>
    </location>
</feature>
<feature type="compositionally biased region" description="Basic and acidic residues" evidence="2">
    <location>
        <begin position="241"/>
        <end position="253"/>
    </location>
</feature>
<evidence type="ECO:0000256" key="2">
    <source>
        <dbReference type="SAM" id="MobiDB-lite"/>
    </source>
</evidence>
<dbReference type="InterPro" id="IPR001752">
    <property type="entry name" value="Kinesin_motor_dom"/>
</dbReference>
<protein>
    <recommendedName>
        <fullName evidence="3">Kinesin motor domain-containing protein</fullName>
    </recommendedName>
</protein>
<feature type="compositionally biased region" description="Gly residues" evidence="2">
    <location>
        <begin position="758"/>
        <end position="780"/>
    </location>
</feature>
<feature type="region of interest" description="Disordered" evidence="2">
    <location>
        <begin position="880"/>
        <end position="924"/>
    </location>
</feature>
<organism evidence="4 5">
    <name type="scientific">Prymnesium parvum</name>
    <name type="common">Toxic golden alga</name>
    <dbReference type="NCBI Taxonomy" id="97485"/>
    <lineage>
        <taxon>Eukaryota</taxon>
        <taxon>Haptista</taxon>
        <taxon>Haptophyta</taxon>
        <taxon>Prymnesiophyceae</taxon>
        <taxon>Prymnesiales</taxon>
        <taxon>Prymnesiaceae</taxon>
        <taxon>Prymnesium</taxon>
    </lineage>
</organism>
<evidence type="ECO:0000256" key="1">
    <source>
        <dbReference type="PROSITE-ProRule" id="PRU00283"/>
    </source>
</evidence>
<feature type="compositionally biased region" description="Basic and acidic residues" evidence="2">
    <location>
        <begin position="842"/>
        <end position="854"/>
    </location>
</feature>
<dbReference type="SMART" id="SM00129">
    <property type="entry name" value="KISc"/>
    <property type="match status" value="1"/>
</dbReference>
<dbReference type="PRINTS" id="PR00380">
    <property type="entry name" value="KINESINHEAVY"/>
</dbReference>
<evidence type="ECO:0000313" key="5">
    <source>
        <dbReference type="Proteomes" id="UP001515480"/>
    </source>
</evidence>
<feature type="compositionally biased region" description="Polar residues" evidence="2">
    <location>
        <begin position="228"/>
        <end position="240"/>
    </location>
</feature>
<dbReference type="GO" id="GO:0008017">
    <property type="term" value="F:microtubule binding"/>
    <property type="evidence" value="ECO:0007669"/>
    <property type="project" value="InterPro"/>
</dbReference>
<dbReference type="PROSITE" id="PS50067">
    <property type="entry name" value="KINESIN_MOTOR_2"/>
    <property type="match status" value="1"/>
</dbReference>
<feature type="binding site" evidence="1">
    <location>
        <begin position="180"/>
        <end position="187"/>
    </location>
    <ligand>
        <name>ATP</name>
        <dbReference type="ChEBI" id="CHEBI:30616"/>
    </ligand>
</feature>
<evidence type="ECO:0000313" key="4">
    <source>
        <dbReference type="EMBL" id="KAL1508353.1"/>
    </source>
</evidence>
<dbReference type="GO" id="GO:0003777">
    <property type="term" value="F:microtubule motor activity"/>
    <property type="evidence" value="ECO:0007669"/>
    <property type="project" value="InterPro"/>
</dbReference>
<dbReference type="SUPFAM" id="SSF52540">
    <property type="entry name" value="P-loop containing nucleoside triphosphate hydrolases"/>
    <property type="match status" value="1"/>
</dbReference>
<dbReference type="GO" id="GO:0016887">
    <property type="term" value="F:ATP hydrolysis activity"/>
    <property type="evidence" value="ECO:0007669"/>
    <property type="project" value="TreeGrafter"/>
</dbReference>
<feature type="domain" description="Kinesin motor" evidence="3">
    <location>
        <begin position="82"/>
        <end position="414"/>
    </location>
</feature>
<feature type="region of interest" description="Disordered" evidence="2">
    <location>
        <begin position="228"/>
        <end position="264"/>
    </location>
</feature>
<sequence length="1817" mass="192814">MSITPPLMRPPAPEKQPASYSLPSSFPPSPIAQRRASLPTRQVESTLTPTRSISMPTPSPSPPSVTHSSSHSTPSRSRRSRPTKSFVRVTPIEIARRVGRTMSRHDGKPANMRVHRSATGEPVLTVPEFSWKHGQRSRGASLCCDGVFDGECDDELFRTVGAPLVESALKGGSSCIVAYGQSGTGKSYTLWRVMIPAVADALFEAGAVVTVGAQQIYFDRVEDIMPQPSQVSSRRGSVTSRESDSTPRRRSLPERAAPSSSEPRVVLCHSAEQMKNILASAGERIRTGRTMLNQSSSRSHTVVHLQVELGGETGNLALVDLAGSERLKKSGSKGVMQQEAIAINSSLHALSQVIEAVGRRKAHIPTRVCNLTQLLDRYVRGGDLLHLLVCVSPLRDHISETIHSLQFAQSAMRVQDVEVVPDEPSPEEMRRGRISVVEGGHMLGDGAYWVLASPTSGPGSFRGAHAHSVEASPPMTPPISGYSTPRWIANMRSGETAPTSVGSGVHDMVTSPLHAQLHMEQLLERFHEEHFTISELERSLESEKARLARYKYRSRRYRAELKLLKQLVGVREPAEAAGSASSGASTPFDTEDSGGDEPPRRERAPMDMHEWWDSFGSEYEAAVEGEALKPPRRLFAVEETWDEGAEEKGGWERREEEAEACVAGAIDQAVALRAEEQRAGRRWLPPSLDGRLSEELLACIGAAPGRSEKSASDGGEADESSEESWMASSEASSEASSAVLMAERPGALVHPSPREGGARVGWGGVLSGEGGGGAQAGQDGGAAAPPEGGDTCAEGSALWLTDGAAVPPGGAHTPRELGEMEIGSGAPPQRTPTDGSAALSDCSDRSQPHSEERAEHALAAVDGGGVEAQAHTERFEAEAAALPAEPMVSKAQSAEADSLSRRDTPTGPSCDGAEACAPLDEGSGGRRAAEEWCVVQEGGRDESGLPSVVEECHLVPAVGEECHVVSAGAAASPAEEHHSAFACLSSDGEECQLALRDATAEERSAADAPLSSNSEECQAAASDAEATPADNQSAYDACLSSESEEECQVAVSDAVAIAADEHTADDSCPSSDSEECQVAAVATPAEELYDDACLSSDNEEKCQVAAVVTPAEKPSAYDVCLSANCDEGRHVALADDVAFTVEGSNDALACLPSDSEECQVGLTVAVATSVEGDDASYACLPASKEEWHVATVAAPAEKHNTDNACPSSDSGECQAVVSDAVTTPAEAPNASYTCPSASNEEWHVPAVATHLEKQTADDACASSDSGERQATGIDAVTTPCEAPTASYTCLASDCEECQAAPEEEQYAYDACPSSDGEECQVAVSDAVAAPVEERNAYDACPASDSGECQAAVSGAVATPEEEHSAYDACLSSDSEECQAAVSGSEAIPEEDNGSYDVLHTTPEQAGRGSSMARHAVEEWSSEEKLSLDEASPSSGRDACQAAATVDDPTPAVEQEANDAAYITPERAGGTIAAVLPVTPPVLPTQAALSMSPSDWHARGEKHTSADATEPSDAASPSRAQDPSGGAREEDGMAQCEKLASARRPTLSLLLWLGFIALSLLLTHAFVHSRAEPSDFSSLGRAAEGEGEAPRWASYPECSEGDSCELRQEHLTLGRREQSFHGPSTPPRKGSADTRETFRFAAIHTNMLADNDRLVGVAMPKGDRAGATASDDEEALPALSVRTVELVSMWEGETRLTRMVGDGTREDRSSPRRNAAGSEWHTHVALPCGEHLFRYRVTTCKPGLLWLLPDCSTKEYHDPAEPTRMVDDKAAPQDTPPYSWRTFWRLLQDALFSFKLRKQSSFEGTWNVRLVDCHDRAF</sequence>
<keyword evidence="5" id="KW-1185">Reference proteome</keyword>
<comment type="similarity">
    <text evidence="1">Belongs to the TRAFAC class myosin-kinesin ATPase superfamily. Kinesin family.</text>
</comment>
<feature type="region of interest" description="Disordered" evidence="2">
    <location>
        <begin position="1572"/>
        <end position="1598"/>
    </location>
</feature>
<dbReference type="PANTHER" id="PTHR24115:SF1004">
    <property type="entry name" value="KINESIN-LIKE PROTEIN KIF15"/>
    <property type="match status" value="1"/>
</dbReference>
<reference evidence="4 5" key="1">
    <citation type="journal article" date="2024" name="Science">
        <title>Giant polyketide synthase enzymes in the biosynthesis of giant marine polyether toxins.</title>
        <authorList>
            <person name="Fallon T.R."/>
            <person name="Shende V.V."/>
            <person name="Wierzbicki I.H."/>
            <person name="Pendleton A.L."/>
            <person name="Watervoot N.F."/>
            <person name="Auber R.P."/>
            <person name="Gonzalez D.J."/>
            <person name="Wisecaver J.H."/>
            <person name="Moore B.S."/>
        </authorList>
    </citation>
    <scope>NUCLEOTIDE SEQUENCE [LARGE SCALE GENOMIC DNA]</scope>
    <source>
        <strain evidence="4 5">12B1</strain>
    </source>
</reference>
<feature type="region of interest" description="Disordered" evidence="2">
    <location>
        <begin position="1"/>
        <end position="87"/>
    </location>
</feature>
<feature type="region of interest" description="Disordered" evidence="2">
    <location>
        <begin position="998"/>
        <end position="1028"/>
    </location>
</feature>
<keyword evidence="1" id="KW-0547">Nucleotide-binding</keyword>
<dbReference type="Gene3D" id="3.40.850.10">
    <property type="entry name" value="Kinesin motor domain"/>
    <property type="match status" value="1"/>
</dbReference>
<feature type="region of interest" description="Disordered" evidence="2">
    <location>
        <begin position="1613"/>
        <end position="1632"/>
    </location>
</feature>
<feature type="region of interest" description="Disordered" evidence="2">
    <location>
        <begin position="1380"/>
        <end position="1451"/>
    </location>
</feature>
<feature type="region of interest" description="Disordered" evidence="2">
    <location>
        <begin position="703"/>
        <end position="854"/>
    </location>
</feature>
<dbReference type="InterPro" id="IPR027640">
    <property type="entry name" value="Kinesin-like_fam"/>
</dbReference>
<feature type="compositionally biased region" description="Low complexity" evidence="2">
    <location>
        <begin position="781"/>
        <end position="790"/>
    </location>
</feature>
<dbReference type="GO" id="GO:0005871">
    <property type="term" value="C:kinesin complex"/>
    <property type="evidence" value="ECO:0007669"/>
    <property type="project" value="TreeGrafter"/>
</dbReference>